<dbReference type="PANTHER" id="PTHR43557:SF2">
    <property type="entry name" value="RIESKE DOMAIN-CONTAINING PROTEIN-RELATED"/>
    <property type="match status" value="1"/>
</dbReference>
<dbReference type="InterPro" id="IPR036188">
    <property type="entry name" value="FAD/NAD-bd_sf"/>
</dbReference>
<keyword evidence="3" id="KW-0274">FAD</keyword>
<evidence type="ECO:0000256" key="1">
    <source>
        <dbReference type="ARBA" id="ARBA00001974"/>
    </source>
</evidence>
<accession>A0A1T3NJX1</accession>
<dbReference type="PRINTS" id="PR00368">
    <property type="entry name" value="FADPNR"/>
</dbReference>
<comment type="caution">
    <text evidence="7">The sequence shown here is derived from an EMBL/GenBank/DDBJ whole genome shotgun (WGS) entry which is preliminary data.</text>
</comment>
<dbReference type="PRINTS" id="PR00411">
    <property type="entry name" value="PNDRDTASEI"/>
</dbReference>
<keyword evidence="2" id="KW-0285">Flavoprotein</keyword>
<gene>
    <name evidence="7" type="ORF">B4N89_42055</name>
</gene>
<dbReference type="STRING" id="159449.B4N89_42055"/>
<feature type="domain" description="FAD/NAD(P)-binding" evidence="5">
    <location>
        <begin position="3"/>
        <end position="308"/>
    </location>
</feature>
<keyword evidence="4" id="KW-0560">Oxidoreductase</keyword>
<dbReference type="InterPro" id="IPR028202">
    <property type="entry name" value="Reductase_C"/>
</dbReference>
<evidence type="ECO:0000256" key="2">
    <source>
        <dbReference type="ARBA" id="ARBA00022630"/>
    </source>
</evidence>
<dbReference type="AlphaFoldDB" id="A0A1T3NJX1"/>
<evidence type="ECO:0000256" key="4">
    <source>
        <dbReference type="ARBA" id="ARBA00023002"/>
    </source>
</evidence>
<feature type="domain" description="Reductase C-terminal" evidence="6">
    <location>
        <begin position="330"/>
        <end position="395"/>
    </location>
</feature>
<protein>
    <submittedName>
        <fullName evidence="7">FAD-dependent oxidoreductase</fullName>
    </submittedName>
</protein>
<dbReference type="Gene3D" id="3.50.50.60">
    <property type="entry name" value="FAD/NAD(P)-binding domain"/>
    <property type="match status" value="2"/>
</dbReference>
<dbReference type="GO" id="GO:0016651">
    <property type="term" value="F:oxidoreductase activity, acting on NAD(P)H"/>
    <property type="evidence" value="ECO:0007669"/>
    <property type="project" value="TreeGrafter"/>
</dbReference>
<proteinExistence type="predicted"/>
<dbReference type="PANTHER" id="PTHR43557">
    <property type="entry name" value="APOPTOSIS-INDUCING FACTOR 1"/>
    <property type="match status" value="1"/>
</dbReference>
<evidence type="ECO:0000313" key="8">
    <source>
        <dbReference type="Proteomes" id="UP000190037"/>
    </source>
</evidence>
<dbReference type="RefSeq" id="WP_078981906.1">
    <property type="nucleotide sequence ID" value="NZ_MWQN01000004.1"/>
</dbReference>
<dbReference type="InterPro" id="IPR023753">
    <property type="entry name" value="FAD/NAD-binding_dom"/>
</dbReference>
<evidence type="ECO:0000313" key="7">
    <source>
        <dbReference type="EMBL" id="OPC77146.1"/>
    </source>
</evidence>
<evidence type="ECO:0000259" key="6">
    <source>
        <dbReference type="Pfam" id="PF14759"/>
    </source>
</evidence>
<dbReference type="Gene3D" id="3.30.390.30">
    <property type="match status" value="1"/>
</dbReference>
<organism evidence="7 8">
    <name type="scientific">Embleya scabrispora</name>
    <dbReference type="NCBI Taxonomy" id="159449"/>
    <lineage>
        <taxon>Bacteria</taxon>
        <taxon>Bacillati</taxon>
        <taxon>Actinomycetota</taxon>
        <taxon>Actinomycetes</taxon>
        <taxon>Kitasatosporales</taxon>
        <taxon>Streptomycetaceae</taxon>
        <taxon>Embleya</taxon>
    </lineage>
</organism>
<dbReference type="Pfam" id="PF07992">
    <property type="entry name" value="Pyr_redox_2"/>
    <property type="match status" value="1"/>
</dbReference>
<name>A0A1T3NJX1_9ACTN</name>
<evidence type="ECO:0000256" key="3">
    <source>
        <dbReference type="ARBA" id="ARBA00022827"/>
    </source>
</evidence>
<dbReference type="EMBL" id="MWQN01000004">
    <property type="protein sequence ID" value="OPC77146.1"/>
    <property type="molecule type" value="Genomic_DNA"/>
</dbReference>
<reference evidence="7 8" key="1">
    <citation type="submission" date="2017-03" db="EMBL/GenBank/DDBJ databases">
        <title>Draft genome sequence of Streptomyces scabrisporus NF3, endophyte isolated from Amphipterygium adstringens.</title>
        <authorList>
            <person name="Vazquez M."/>
            <person name="Ceapa C.D."/>
            <person name="Rodriguez Luna D."/>
            <person name="Sanchez Esquivel S."/>
        </authorList>
    </citation>
    <scope>NUCLEOTIDE SEQUENCE [LARGE SCALE GENOMIC DNA]</scope>
    <source>
        <strain evidence="7 8">NF3</strain>
    </source>
</reference>
<keyword evidence="8" id="KW-1185">Reference proteome</keyword>
<dbReference type="InterPro" id="IPR016156">
    <property type="entry name" value="FAD/NAD-linked_Rdtase_dimer_sf"/>
</dbReference>
<dbReference type="OrthoDB" id="1145at2"/>
<dbReference type="Proteomes" id="UP000190037">
    <property type="component" value="Unassembled WGS sequence"/>
</dbReference>
<sequence>MRRIIIVGASLAGLRTAQALRAEGFGGTLTLVGAEPYPPYDRPPLSKKWLAAGADDAPADDPALPIPAGLDAKWLLGTRAVGLDPAAGAVHLEDGGELAYDGLVIATGAAARPLPTAGTPPPEGVFTLRDRDDADALRAELRPGRRITVVGGGLLGSEVAATARHRGLEVTLVVSTPHPLERLIGEAAGRFVTALHRAAGITVVVCRSATGFRDSGRLAAVELSDGTEIGADLAVLALGTRPNAEWLAAAGLVVDEGVLCDEHLRVLRADGTPARGIVAAGDVVSRPHPLTGGTPIRLGHWNNAAEQAAAAAYNLLHPARPRPFAGVPSFWCDLHGVTLRAVGLPAIADEVRVAENALYTRKLEITYARAGRLVGALTVGRNGRLAGHRRVLAESLMAIPA</sequence>
<comment type="cofactor">
    <cofactor evidence="1">
        <name>FAD</name>
        <dbReference type="ChEBI" id="CHEBI:57692"/>
    </cofactor>
</comment>
<dbReference type="GO" id="GO:0005737">
    <property type="term" value="C:cytoplasm"/>
    <property type="evidence" value="ECO:0007669"/>
    <property type="project" value="TreeGrafter"/>
</dbReference>
<dbReference type="SUPFAM" id="SSF55424">
    <property type="entry name" value="FAD/NAD-linked reductases, dimerisation (C-terminal) domain"/>
    <property type="match status" value="1"/>
</dbReference>
<dbReference type="InterPro" id="IPR050446">
    <property type="entry name" value="FAD-oxidoreductase/Apoptosis"/>
</dbReference>
<dbReference type="Pfam" id="PF14759">
    <property type="entry name" value="Reductase_C"/>
    <property type="match status" value="1"/>
</dbReference>
<dbReference type="SUPFAM" id="SSF51905">
    <property type="entry name" value="FAD/NAD(P)-binding domain"/>
    <property type="match status" value="2"/>
</dbReference>
<evidence type="ECO:0000259" key="5">
    <source>
        <dbReference type="Pfam" id="PF07992"/>
    </source>
</evidence>